<sequence length="262" mass="29388">MKTKVLETAIEEVFSHCLSLWHVPDRICENLSFVIKQHNNFLPKFSKYDEQAIVDFESLHRQPALKSPSPWEKQMSTIYAHAIFKKFQVDALGVGGCQSRIAAGDEIVAKGGPKMPNQGIKVLLSEEDNNVVFLALVDALRDCIVLKISLLQGLVKLKIPSDDAEAQLLNAEKITAKKITENSNPDENIWWGSAEHESKSGSELDSATKFLPRRMSSLGLDVTGKKRVEPLLPGLDKFSYACEKMYLRFELGNKTKNSDWLL</sequence>
<dbReference type="EMBL" id="OY731407">
    <property type="protein sequence ID" value="CAJ1977353.1"/>
    <property type="molecule type" value="Genomic_DNA"/>
</dbReference>
<evidence type="ECO:0000313" key="1">
    <source>
        <dbReference type="EMBL" id="CAJ1977353.1"/>
    </source>
</evidence>
<accession>A0AA86W309</accession>
<gene>
    <name evidence="1" type="ORF">AYBTSS11_LOCUS29518</name>
</gene>
<keyword evidence="2" id="KW-1185">Reference proteome</keyword>
<evidence type="ECO:0000313" key="2">
    <source>
        <dbReference type="Proteomes" id="UP001189624"/>
    </source>
</evidence>
<dbReference type="Gramene" id="rna-AYBTSS11_LOCUS29518">
    <property type="protein sequence ID" value="CAJ1977353.1"/>
    <property type="gene ID" value="gene-AYBTSS11_LOCUS29518"/>
</dbReference>
<protein>
    <submittedName>
        <fullName evidence="1">Uncharacterized protein</fullName>
    </submittedName>
</protein>
<organism evidence="1 2">
    <name type="scientific">Sphenostylis stenocarpa</name>
    <dbReference type="NCBI Taxonomy" id="92480"/>
    <lineage>
        <taxon>Eukaryota</taxon>
        <taxon>Viridiplantae</taxon>
        <taxon>Streptophyta</taxon>
        <taxon>Embryophyta</taxon>
        <taxon>Tracheophyta</taxon>
        <taxon>Spermatophyta</taxon>
        <taxon>Magnoliopsida</taxon>
        <taxon>eudicotyledons</taxon>
        <taxon>Gunneridae</taxon>
        <taxon>Pentapetalae</taxon>
        <taxon>rosids</taxon>
        <taxon>fabids</taxon>
        <taxon>Fabales</taxon>
        <taxon>Fabaceae</taxon>
        <taxon>Papilionoideae</taxon>
        <taxon>50 kb inversion clade</taxon>
        <taxon>NPAAA clade</taxon>
        <taxon>indigoferoid/millettioid clade</taxon>
        <taxon>Phaseoleae</taxon>
        <taxon>Sphenostylis</taxon>
    </lineage>
</organism>
<name>A0AA86W309_9FABA</name>
<reference evidence="1" key="1">
    <citation type="submission" date="2023-10" db="EMBL/GenBank/DDBJ databases">
        <authorList>
            <person name="Domelevo Entfellner J.-B."/>
        </authorList>
    </citation>
    <scope>NUCLEOTIDE SEQUENCE</scope>
</reference>
<dbReference type="AlphaFoldDB" id="A0AA86W309"/>
<proteinExistence type="predicted"/>
<dbReference type="Proteomes" id="UP001189624">
    <property type="component" value="Chromosome 10"/>
</dbReference>